<proteinExistence type="predicted"/>
<dbReference type="KEGG" id="tnr:Thena_1747"/>
<dbReference type="AlphaFoldDB" id="M1E8U2"/>
<dbReference type="OrthoDB" id="9965960at2"/>
<evidence type="ECO:0000313" key="2">
    <source>
        <dbReference type="EMBL" id="AEE15353.1"/>
    </source>
</evidence>
<keyword evidence="3" id="KW-1185">Reference proteome</keyword>
<dbReference type="RefSeq" id="WP_013757073.1">
    <property type="nucleotide sequence ID" value="NC_015499.1"/>
</dbReference>
<name>M1E8U2_9BACT</name>
<dbReference type="STRING" id="747365.Thena_1747"/>
<reference evidence="2 3" key="1">
    <citation type="submission" date="2011-04" db="EMBL/GenBank/DDBJ databases">
        <title>The complete genome of Thermodesulfobium narugense DSM 14796.</title>
        <authorList>
            <consortium name="US DOE Joint Genome Institute (JGI-PGF)"/>
            <person name="Lucas S."/>
            <person name="Han J."/>
            <person name="Lapidus A."/>
            <person name="Bruce D."/>
            <person name="Goodwin L."/>
            <person name="Pitluck S."/>
            <person name="Peters L."/>
            <person name="Kyrpides N."/>
            <person name="Mavromatis K."/>
            <person name="Pagani I."/>
            <person name="Ivanova N."/>
            <person name="Ovchinnikova G."/>
            <person name="Zhang X."/>
            <person name="Saunders L."/>
            <person name="Detter J.C."/>
            <person name="Tapia R."/>
            <person name="Han C."/>
            <person name="Land M."/>
            <person name="Hauser L."/>
            <person name="Markowitz V."/>
            <person name="Cheng J.-F."/>
            <person name="Hugenholtz P."/>
            <person name="Woyke T."/>
            <person name="Wu D."/>
            <person name="Spring S."/>
            <person name="Schroeder M."/>
            <person name="Brambilla E."/>
            <person name="Klenk H.-P."/>
            <person name="Eisen J.A."/>
        </authorList>
    </citation>
    <scope>NUCLEOTIDE SEQUENCE [LARGE SCALE GENOMIC DNA]</scope>
    <source>
        <strain evidence="2 3">DSM 14796</strain>
    </source>
</reference>
<dbReference type="Proteomes" id="UP000011765">
    <property type="component" value="Chromosome"/>
</dbReference>
<dbReference type="EMBL" id="CP002690">
    <property type="protein sequence ID" value="AEE15353.1"/>
    <property type="molecule type" value="Genomic_DNA"/>
</dbReference>
<feature type="transmembrane region" description="Helical" evidence="1">
    <location>
        <begin position="20"/>
        <end position="40"/>
    </location>
</feature>
<gene>
    <name evidence="2" type="ORF">Thena_1747</name>
</gene>
<sequence>MKEDHEEPLMELKHDPKPGFPLVFAIAFIIGVLYLSYILLNGNYRIVSHH</sequence>
<accession>M1E8U2</accession>
<keyword evidence="1" id="KW-1133">Transmembrane helix</keyword>
<evidence type="ECO:0000256" key="1">
    <source>
        <dbReference type="SAM" id="Phobius"/>
    </source>
</evidence>
<protein>
    <submittedName>
        <fullName evidence="2">Uncharacterized protein</fullName>
    </submittedName>
</protein>
<dbReference type="HOGENOM" id="CLU_3123715_0_0_9"/>
<organism evidence="2 3">
    <name type="scientific">Thermodesulfobium narugense DSM 14796</name>
    <dbReference type="NCBI Taxonomy" id="747365"/>
    <lineage>
        <taxon>Bacteria</taxon>
        <taxon>Pseudomonadati</taxon>
        <taxon>Thermodesulfobiota</taxon>
        <taxon>Thermodesulfobiia</taxon>
        <taxon>Thermodesulfobiales</taxon>
        <taxon>Thermodesulfobiaceae</taxon>
        <taxon>Thermodesulfobium</taxon>
    </lineage>
</organism>
<keyword evidence="1" id="KW-0472">Membrane</keyword>
<keyword evidence="1" id="KW-0812">Transmembrane</keyword>
<evidence type="ECO:0000313" key="3">
    <source>
        <dbReference type="Proteomes" id="UP000011765"/>
    </source>
</evidence>